<keyword evidence="1" id="KW-1133">Transmembrane helix</keyword>
<dbReference type="Proteomes" id="UP000255277">
    <property type="component" value="Unassembled WGS sequence"/>
</dbReference>
<evidence type="ECO:0000313" key="2">
    <source>
        <dbReference type="EMBL" id="SUM31903.1"/>
    </source>
</evidence>
<keyword evidence="2" id="KW-0328">Glycosyltransferase</keyword>
<dbReference type="PANTHER" id="PTHR48090:SF8">
    <property type="entry name" value="GLYCOSYLTRANSFERASE CSBB-RELATED"/>
    <property type="match status" value="1"/>
</dbReference>
<organism evidence="2 3">
    <name type="scientific">Staphylococcus gallinarum</name>
    <dbReference type="NCBI Taxonomy" id="1293"/>
    <lineage>
        <taxon>Bacteria</taxon>
        <taxon>Bacillati</taxon>
        <taxon>Bacillota</taxon>
        <taxon>Bacilli</taxon>
        <taxon>Bacillales</taxon>
        <taxon>Staphylococcaceae</taxon>
        <taxon>Staphylococcus</taxon>
    </lineage>
</organism>
<keyword evidence="1" id="KW-0812">Transmembrane</keyword>
<feature type="transmembrane region" description="Helical" evidence="1">
    <location>
        <begin position="142"/>
        <end position="163"/>
    </location>
</feature>
<evidence type="ECO:0000256" key="1">
    <source>
        <dbReference type="SAM" id="Phobius"/>
    </source>
</evidence>
<reference evidence="2 3" key="1">
    <citation type="submission" date="2018-06" db="EMBL/GenBank/DDBJ databases">
        <authorList>
            <consortium name="Pathogen Informatics"/>
            <person name="Doyle S."/>
        </authorList>
    </citation>
    <scope>NUCLEOTIDE SEQUENCE [LARGE SCALE GENOMIC DNA]</scope>
    <source>
        <strain evidence="2 3">NCTC12195</strain>
    </source>
</reference>
<protein>
    <submittedName>
        <fullName evidence="2">Glucosyl transferase</fullName>
        <ecNumber evidence="2">2.4.1.-</ecNumber>
    </submittedName>
</protein>
<sequence length="226" mass="26146">MKKQSRKIMTRIYYKVINRFVEDIELEDGVGDFRLLSQRAVNSLTELDECNRFSKGLYEWIGYNTKVFTYENVEREDGESKWSFGKLLNYGIDGLLSFNTKPLRAMIYLGLFVFFVSILYITFIFAGIILNGVNTPGYFSTIAAILLLGGIQLISIGVVGEYIGRIYYEVKARPKYIVQASNLSNDKVKSNLSHDLDSNVTTEDLNSNHFKYKRHYRKDKELVNHR</sequence>
<keyword evidence="2" id="KW-0808">Transferase</keyword>
<dbReference type="InterPro" id="IPR050256">
    <property type="entry name" value="Glycosyltransferase_2"/>
</dbReference>
<dbReference type="GO" id="GO:0005886">
    <property type="term" value="C:plasma membrane"/>
    <property type="evidence" value="ECO:0007669"/>
    <property type="project" value="TreeGrafter"/>
</dbReference>
<dbReference type="PANTHER" id="PTHR48090">
    <property type="entry name" value="UNDECAPRENYL-PHOSPHATE 4-DEOXY-4-FORMAMIDO-L-ARABINOSE TRANSFERASE-RELATED"/>
    <property type="match status" value="1"/>
</dbReference>
<keyword evidence="1" id="KW-0472">Membrane</keyword>
<dbReference type="AlphaFoldDB" id="A0A380FEL2"/>
<evidence type="ECO:0000313" key="3">
    <source>
        <dbReference type="Proteomes" id="UP000255277"/>
    </source>
</evidence>
<dbReference type="STRING" id="1293.SH09_03205"/>
<dbReference type="GO" id="GO:0016757">
    <property type="term" value="F:glycosyltransferase activity"/>
    <property type="evidence" value="ECO:0007669"/>
    <property type="project" value="UniProtKB-KW"/>
</dbReference>
<feature type="transmembrane region" description="Helical" evidence="1">
    <location>
        <begin position="105"/>
        <end position="130"/>
    </location>
</feature>
<proteinExistence type="predicted"/>
<accession>A0A380FEL2</accession>
<dbReference type="EC" id="2.4.1.-" evidence="2"/>
<gene>
    <name evidence="2" type="primary">yfdH_2</name>
    <name evidence="2" type="ORF">NCTC12195_01340</name>
</gene>
<name>A0A380FEL2_STAGA</name>
<dbReference type="EMBL" id="UHDK01000001">
    <property type="protein sequence ID" value="SUM31903.1"/>
    <property type="molecule type" value="Genomic_DNA"/>
</dbReference>